<dbReference type="EMBL" id="KN768456">
    <property type="protein sequence ID" value="KIH46814.1"/>
    <property type="molecule type" value="Genomic_DNA"/>
</dbReference>
<gene>
    <name evidence="2" type="ORF">ANCDUO_23129</name>
</gene>
<dbReference type="OrthoDB" id="5876154at2759"/>
<dbReference type="Proteomes" id="UP000054047">
    <property type="component" value="Unassembled WGS sequence"/>
</dbReference>
<dbReference type="Pfam" id="PF17360">
    <property type="entry name" value="DUF5386"/>
    <property type="match status" value="1"/>
</dbReference>
<evidence type="ECO:0000256" key="1">
    <source>
        <dbReference type="SAM" id="MobiDB-lite"/>
    </source>
</evidence>
<dbReference type="InterPro" id="IPR035332">
    <property type="entry name" value="DUF5386"/>
</dbReference>
<sequence>MIPAQQQRHGNPGPTHVAFDSDENTASEPKNCSVISHADGLFVGVRCSHQQSKSYSYLVIKWCFGQAQKTFLIVSTVLRRFLDEIALLKRGKITRDTPKHTYKRGLSAEDANAPPVVRK</sequence>
<evidence type="ECO:0000313" key="3">
    <source>
        <dbReference type="Proteomes" id="UP000054047"/>
    </source>
</evidence>
<organism evidence="2 3">
    <name type="scientific">Ancylostoma duodenale</name>
    <dbReference type="NCBI Taxonomy" id="51022"/>
    <lineage>
        <taxon>Eukaryota</taxon>
        <taxon>Metazoa</taxon>
        <taxon>Ecdysozoa</taxon>
        <taxon>Nematoda</taxon>
        <taxon>Chromadorea</taxon>
        <taxon>Rhabditida</taxon>
        <taxon>Rhabditina</taxon>
        <taxon>Rhabditomorpha</taxon>
        <taxon>Strongyloidea</taxon>
        <taxon>Ancylostomatidae</taxon>
        <taxon>Ancylostomatinae</taxon>
        <taxon>Ancylostoma</taxon>
    </lineage>
</organism>
<feature type="region of interest" description="Disordered" evidence="1">
    <location>
        <begin position="98"/>
        <end position="119"/>
    </location>
</feature>
<reference evidence="2 3" key="1">
    <citation type="submission" date="2013-12" db="EMBL/GenBank/DDBJ databases">
        <title>Draft genome of the parsitic nematode Ancylostoma duodenale.</title>
        <authorList>
            <person name="Mitreva M."/>
        </authorList>
    </citation>
    <scope>NUCLEOTIDE SEQUENCE [LARGE SCALE GENOMIC DNA]</scope>
    <source>
        <strain evidence="2 3">Zhejiang</strain>
    </source>
</reference>
<name>A0A0C2FJ67_9BILA</name>
<feature type="region of interest" description="Disordered" evidence="1">
    <location>
        <begin position="1"/>
        <end position="30"/>
    </location>
</feature>
<dbReference type="AlphaFoldDB" id="A0A0C2FJ67"/>
<proteinExistence type="predicted"/>
<keyword evidence="3" id="KW-1185">Reference proteome</keyword>
<protein>
    <submittedName>
        <fullName evidence="2">Uncharacterized protein</fullName>
    </submittedName>
</protein>
<accession>A0A0C2FJ67</accession>
<evidence type="ECO:0000313" key="2">
    <source>
        <dbReference type="EMBL" id="KIH46814.1"/>
    </source>
</evidence>